<accession>A0ABQ9L4P5</accession>
<dbReference type="PANTHER" id="PTHR48055">
    <property type="entry name" value="LEUCINE-RICH REPEAT RECEPTOR PROTEIN KINASE EMS1"/>
    <property type="match status" value="1"/>
</dbReference>
<organism evidence="2 3">
    <name type="scientific">Hevea brasiliensis</name>
    <name type="common">Para rubber tree</name>
    <name type="synonym">Siphonia brasiliensis</name>
    <dbReference type="NCBI Taxonomy" id="3981"/>
    <lineage>
        <taxon>Eukaryota</taxon>
        <taxon>Viridiplantae</taxon>
        <taxon>Streptophyta</taxon>
        <taxon>Embryophyta</taxon>
        <taxon>Tracheophyta</taxon>
        <taxon>Spermatophyta</taxon>
        <taxon>Magnoliopsida</taxon>
        <taxon>eudicotyledons</taxon>
        <taxon>Gunneridae</taxon>
        <taxon>Pentapetalae</taxon>
        <taxon>rosids</taxon>
        <taxon>fabids</taxon>
        <taxon>Malpighiales</taxon>
        <taxon>Euphorbiaceae</taxon>
        <taxon>Crotonoideae</taxon>
        <taxon>Micrandreae</taxon>
        <taxon>Hevea</taxon>
    </lineage>
</organism>
<dbReference type="PROSITE" id="PS50011">
    <property type="entry name" value="PROTEIN_KINASE_DOM"/>
    <property type="match status" value="1"/>
</dbReference>
<dbReference type="SUPFAM" id="SSF56112">
    <property type="entry name" value="Protein kinase-like (PK-like)"/>
    <property type="match status" value="1"/>
</dbReference>
<reference evidence="2" key="1">
    <citation type="journal article" date="2023" name="Plant Biotechnol. J.">
        <title>Chromosome-level wild Hevea brasiliensis genome provides new tools for genomic-assisted breeding and valuable loci to elevate rubber yield.</title>
        <authorList>
            <person name="Cheng H."/>
            <person name="Song X."/>
            <person name="Hu Y."/>
            <person name="Wu T."/>
            <person name="Yang Q."/>
            <person name="An Z."/>
            <person name="Feng S."/>
            <person name="Deng Z."/>
            <person name="Wu W."/>
            <person name="Zeng X."/>
            <person name="Tu M."/>
            <person name="Wang X."/>
            <person name="Huang H."/>
        </authorList>
    </citation>
    <scope>NUCLEOTIDE SEQUENCE</scope>
    <source>
        <strain evidence="2">MT/VB/25A 57/8</strain>
    </source>
</reference>
<gene>
    <name evidence="2" type="ORF">P3X46_024581</name>
</gene>
<dbReference type="InterPro" id="IPR011009">
    <property type="entry name" value="Kinase-like_dom_sf"/>
</dbReference>
<dbReference type="Pfam" id="PF07714">
    <property type="entry name" value="PK_Tyr_Ser-Thr"/>
    <property type="match status" value="1"/>
</dbReference>
<dbReference type="EMBL" id="JARPOI010000014">
    <property type="protein sequence ID" value="KAJ9159050.1"/>
    <property type="molecule type" value="Genomic_DNA"/>
</dbReference>
<dbReference type="Proteomes" id="UP001174677">
    <property type="component" value="Chromosome 14"/>
</dbReference>
<dbReference type="InterPro" id="IPR051564">
    <property type="entry name" value="LRR_receptor-like_kinase"/>
</dbReference>
<feature type="domain" description="Protein kinase" evidence="1">
    <location>
        <begin position="1"/>
        <end position="119"/>
    </location>
</feature>
<evidence type="ECO:0000313" key="3">
    <source>
        <dbReference type="Proteomes" id="UP001174677"/>
    </source>
</evidence>
<name>A0ABQ9L4P5_HEVBR</name>
<dbReference type="InterPro" id="IPR000719">
    <property type="entry name" value="Prot_kinase_dom"/>
</dbReference>
<proteinExistence type="predicted"/>
<keyword evidence="3" id="KW-1185">Reference proteome</keyword>
<sequence length="176" mass="19858">MIGHVSDFGLGRFLSIGMLDYSINQSSSLGIRGTIGYCPPEYGVGSEVSTHGDVYSFGILLLEMFTRKRPTDDMFKENLSLHNFVRRGLSEQVKEIIDPNLFQMQLNTDATSNHNHNFWITRNNIFIECLISTLEIGISCSMELPQERMNMSDVVAQLSSIRNKLVETSCQGKEKL</sequence>
<evidence type="ECO:0000313" key="2">
    <source>
        <dbReference type="EMBL" id="KAJ9159050.1"/>
    </source>
</evidence>
<protein>
    <recommendedName>
        <fullName evidence="1">Protein kinase domain-containing protein</fullName>
    </recommendedName>
</protein>
<dbReference type="InterPro" id="IPR001245">
    <property type="entry name" value="Ser-Thr/Tyr_kinase_cat_dom"/>
</dbReference>
<comment type="caution">
    <text evidence="2">The sequence shown here is derived from an EMBL/GenBank/DDBJ whole genome shotgun (WGS) entry which is preliminary data.</text>
</comment>
<dbReference type="Gene3D" id="1.10.510.10">
    <property type="entry name" value="Transferase(Phosphotransferase) domain 1"/>
    <property type="match status" value="1"/>
</dbReference>
<dbReference type="PANTHER" id="PTHR48055:SF55">
    <property type="entry name" value="PROTEIN KINASE DOMAIN-CONTAINING PROTEIN"/>
    <property type="match status" value="1"/>
</dbReference>
<evidence type="ECO:0000259" key="1">
    <source>
        <dbReference type="PROSITE" id="PS50011"/>
    </source>
</evidence>